<reference evidence="2" key="1">
    <citation type="journal article" date="2022" name="Arch. Microbiol.">
        <title>Microbulbifer okhotskensis sp. nov., isolated from a deep bottom sediment of the Okhotsk Sea.</title>
        <authorList>
            <person name="Romanenko L."/>
            <person name="Kurilenko V."/>
            <person name="Otstavnykh N."/>
            <person name="Velansky P."/>
            <person name="Isaeva M."/>
            <person name="Mikhailov V."/>
        </authorList>
    </citation>
    <scope>NUCLEOTIDE SEQUENCE</scope>
    <source>
        <strain evidence="2">OS29</strain>
    </source>
</reference>
<sequence>MPKRKTRKPMSKQAQRTRRVNRWLNGLILTARSSTGLDTEGDPVLTITHRRQRGAVGNIARADYQHEILNWQHHWMVTVFVECKTQEGDFYKDSTEFEAYGVRLNDLAELVRPELDTIKNKANPNHYKDHGWQAEILPNRKQEKGRAA</sequence>
<comment type="caution">
    <text evidence="2">The sequence shown here is derived from an EMBL/GenBank/DDBJ whole genome shotgun (WGS) entry which is preliminary data.</text>
</comment>
<proteinExistence type="predicted"/>
<evidence type="ECO:0000313" key="2">
    <source>
        <dbReference type="EMBL" id="MCO1336202.1"/>
    </source>
</evidence>
<feature type="region of interest" description="Disordered" evidence="1">
    <location>
        <begin position="121"/>
        <end position="148"/>
    </location>
</feature>
<name>A0A9X2EPS5_9GAMM</name>
<protein>
    <submittedName>
        <fullName evidence="2">Uncharacterized protein</fullName>
    </submittedName>
</protein>
<dbReference type="RefSeq" id="WP_252471700.1">
    <property type="nucleotide sequence ID" value="NZ_JALBWM010000114.1"/>
</dbReference>
<organism evidence="2 3">
    <name type="scientific">Microbulbifer okhotskensis</name>
    <dbReference type="NCBI Taxonomy" id="2926617"/>
    <lineage>
        <taxon>Bacteria</taxon>
        <taxon>Pseudomonadati</taxon>
        <taxon>Pseudomonadota</taxon>
        <taxon>Gammaproteobacteria</taxon>
        <taxon>Cellvibrionales</taxon>
        <taxon>Microbulbiferaceae</taxon>
        <taxon>Microbulbifer</taxon>
    </lineage>
</organism>
<evidence type="ECO:0000313" key="3">
    <source>
        <dbReference type="Proteomes" id="UP001139028"/>
    </source>
</evidence>
<gene>
    <name evidence="2" type="ORF">MO867_17875</name>
</gene>
<keyword evidence="3" id="KW-1185">Reference proteome</keyword>
<dbReference type="EMBL" id="JALBWM010000114">
    <property type="protein sequence ID" value="MCO1336202.1"/>
    <property type="molecule type" value="Genomic_DNA"/>
</dbReference>
<feature type="compositionally biased region" description="Basic and acidic residues" evidence="1">
    <location>
        <begin position="126"/>
        <end position="148"/>
    </location>
</feature>
<dbReference type="AlphaFoldDB" id="A0A9X2EPS5"/>
<dbReference type="Proteomes" id="UP001139028">
    <property type="component" value="Unassembled WGS sequence"/>
</dbReference>
<evidence type="ECO:0000256" key="1">
    <source>
        <dbReference type="SAM" id="MobiDB-lite"/>
    </source>
</evidence>
<accession>A0A9X2EPS5</accession>